<protein>
    <recommendedName>
        <fullName evidence="7">Rhodopsin domain-containing protein</fullName>
    </recommendedName>
</protein>
<evidence type="ECO:0000313" key="9">
    <source>
        <dbReference type="Proteomes" id="UP000774617"/>
    </source>
</evidence>
<comment type="similarity">
    <text evidence="5">Belongs to the SAT4 family.</text>
</comment>
<feature type="transmembrane region" description="Helical" evidence="6">
    <location>
        <begin position="142"/>
        <end position="163"/>
    </location>
</feature>
<accession>A0ABQ8G0H8</accession>
<organism evidence="8 9">
    <name type="scientific">Macrophomina phaseolina</name>
    <dbReference type="NCBI Taxonomy" id="35725"/>
    <lineage>
        <taxon>Eukaryota</taxon>
        <taxon>Fungi</taxon>
        <taxon>Dikarya</taxon>
        <taxon>Ascomycota</taxon>
        <taxon>Pezizomycotina</taxon>
        <taxon>Dothideomycetes</taxon>
        <taxon>Dothideomycetes incertae sedis</taxon>
        <taxon>Botryosphaeriales</taxon>
        <taxon>Botryosphaeriaceae</taxon>
        <taxon>Macrophomina</taxon>
    </lineage>
</organism>
<dbReference type="Proteomes" id="UP000774617">
    <property type="component" value="Unassembled WGS sequence"/>
</dbReference>
<evidence type="ECO:0000259" key="7">
    <source>
        <dbReference type="Pfam" id="PF20684"/>
    </source>
</evidence>
<proteinExistence type="inferred from homology"/>
<evidence type="ECO:0000256" key="2">
    <source>
        <dbReference type="ARBA" id="ARBA00022692"/>
    </source>
</evidence>
<dbReference type="InterPro" id="IPR049326">
    <property type="entry name" value="Rhodopsin_dom_fungi"/>
</dbReference>
<dbReference type="Pfam" id="PF20684">
    <property type="entry name" value="Fung_rhodopsin"/>
    <property type="match status" value="1"/>
</dbReference>
<feature type="domain" description="Rhodopsin" evidence="7">
    <location>
        <begin position="47"/>
        <end position="287"/>
    </location>
</feature>
<feature type="transmembrane region" description="Helical" evidence="6">
    <location>
        <begin position="187"/>
        <end position="211"/>
    </location>
</feature>
<gene>
    <name evidence="8" type="ORF">B0J12DRAFT_731978</name>
</gene>
<dbReference type="InterPro" id="IPR052337">
    <property type="entry name" value="SAT4-like"/>
</dbReference>
<keyword evidence="2 6" id="KW-0812">Transmembrane</keyword>
<keyword evidence="3 6" id="KW-1133">Transmembrane helix</keyword>
<evidence type="ECO:0000256" key="6">
    <source>
        <dbReference type="SAM" id="Phobius"/>
    </source>
</evidence>
<feature type="transmembrane region" description="Helical" evidence="6">
    <location>
        <begin position="223"/>
        <end position="242"/>
    </location>
</feature>
<sequence>MSTTSYIPAASAPLGQESNLVNSPSVGYQITICNAICAVFIGLVVGLKIYTECHITRSVGCDDFFAFLSAALWACNCVVMQVSINYGLGRHIWNVAISDFSPRFMRLWFIYALIYTGVMFSAKLSILLFYRSLFALNISIPRWTVVIVFVVGDSVLRFIVHVLQCIPVSAYWDFTITNAHCIDRGSYYVSIAVLNVVGDVLILSLPLPILWRLRIGRFQKIKISIIFILGSSTCLVSILRIRPILLYKRQGTNDLTFYLVELGIWTQVETAIGVICACVIKLGPLLKHCSKFFFRIWNINDRDGIAPRGLYYLGSLPLEQYSQDITQHLNREDLELSISDSS</sequence>
<dbReference type="PANTHER" id="PTHR33048:SF47">
    <property type="entry name" value="INTEGRAL MEMBRANE PROTEIN-RELATED"/>
    <property type="match status" value="1"/>
</dbReference>
<evidence type="ECO:0000256" key="5">
    <source>
        <dbReference type="ARBA" id="ARBA00038359"/>
    </source>
</evidence>
<name>A0ABQ8G0H8_9PEZI</name>
<evidence type="ECO:0000256" key="3">
    <source>
        <dbReference type="ARBA" id="ARBA00022989"/>
    </source>
</evidence>
<reference evidence="8 9" key="1">
    <citation type="journal article" date="2021" name="Nat. Commun.">
        <title>Genetic determinants of endophytism in the Arabidopsis root mycobiome.</title>
        <authorList>
            <person name="Mesny F."/>
            <person name="Miyauchi S."/>
            <person name="Thiergart T."/>
            <person name="Pickel B."/>
            <person name="Atanasova L."/>
            <person name="Karlsson M."/>
            <person name="Huettel B."/>
            <person name="Barry K.W."/>
            <person name="Haridas S."/>
            <person name="Chen C."/>
            <person name="Bauer D."/>
            <person name="Andreopoulos W."/>
            <person name="Pangilinan J."/>
            <person name="LaButti K."/>
            <person name="Riley R."/>
            <person name="Lipzen A."/>
            <person name="Clum A."/>
            <person name="Drula E."/>
            <person name="Henrissat B."/>
            <person name="Kohler A."/>
            <person name="Grigoriev I.V."/>
            <person name="Martin F.M."/>
            <person name="Hacquard S."/>
        </authorList>
    </citation>
    <scope>NUCLEOTIDE SEQUENCE [LARGE SCALE GENOMIC DNA]</scope>
    <source>
        <strain evidence="8 9">MPI-SDFR-AT-0080</strain>
    </source>
</reference>
<keyword evidence="9" id="KW-1185">Reference proteome</keyword>
<comment type="caution">
    <text evidence="8">The sequence shown here is derived from an EMBL/GenBank/DDBJ whole genome shotgun (WGS) entry which is preliminary data.</text>
</comment>
<feature type="transmembrane region" description="Helical" evidence="6">
    <location>
        <begin position="108"/>
        <end position="130"/>
    </location>
</feature>
<feature type="transmembrane region" description="Helical" evidence="6">
    <location>
        <begin position="63"/>
        <end position="88"/>
    </location>
</feature>
<evidence type="ECO:0000313" key="8">
    <source>
        <dbReference type="EMBL" id="KAH7034011.1"/>
    </source>
</evidence>
<evidence type="ECO:0000256" key="4">
    <source>
        <dbReference type="ARBA" id="ARBA00023136"/>
    </source>
</evidence>
<dbReference type="EMBL" id="JAGTJR010000038">
    <property type="protein sequence ID" value="KAH7034011.1"/>
    <property type="molecule type" value="Genomic_DNA"/>
</dbReference>
<feature type="transmembrane region" description="Helical" evidence="6">
    <location>
        <begin position="26"/>
        <end position="51"/>
    </location>
</feature>
<dbReference type="PANTHER" id="PTHR33048">
    <property type="entry name" value="PTH11-LIKE INTEGRAL MEMBRANE PROTEIN (AFU_ORTHOLOGUE AFUA_5G11245)"/>
    <property type="match status" value="1"/>
</dbReference>
<comment type="subcellular location">
    <subcellularLocation>
        <location evidence="1">Membrane</location>
        <topology evidence="1">Multi-pass membrane protein</topology>
    </subcellularLocation>
</comment>
<keyword evidence="4 6" id="KW-0472">Membrane</keyword>
<evidence type="ECO:0000256" key="1">
    <source>
        <dbReference type="ARBA" id="ARBA00004141"/>
    </source>
</evidence>
<feature type="transmembrane region" description="Helical" evidence="6">
    <location>
        <begin position="262"/>
        <end position="286"/>
    </location>
</feature>